<keyword evidence="4" id="KW-1185">Reference proteome</keyword>
<evidence type="ECO:0000256" key="2">
    <source>
        <dbReference type="SAM" id="Phobius"/>
    </source>
</evidence>
<evidence type="ECO:0000313" key="4">
    <source>
        <dbReference type="Proteomes" id="UP001595886"/>
    </source>
</evidence>
<feature type="transmembrane region" description="Helical" evidence="2">
    <location>
        <begin position="44"/>
        <end position="65"/>
    </location>
</feature>
<accession>A0ABV9QVM7</accession>
<protein>
    <recommendedName>
        <fullName evidence="5">Energy transducer TonB</fullName>
    </recommendedName>
</protein>
<name>A0ABV9QVM7_9GAMM</name>
<proteinExistence type="predicted"/>
<reference evidence="4" key="1">
    <citation type="journal article" date="2019" name="Int. J. Syst. Evol. Microbiol.">
        <title>The Global Catalogue of Microorganisms (GCM) 10K type strain sequencing project: providing services to taxonomists for standard genome sequencing and annotation.</title>
        <authorList>
            <consortium name="The Broad Institute Genomics Platform"/>
            <consortium name="The Broad Institute Genome Sequencing Center for Infectious Disease"/>
            <person name="Wu L."/>
            <person name="Ma J."/>
        </authorList>
    </citation>
    <scope>NUCLEOTIDE SEQUENCE [LARGE SCALE GENOMIC DNA]</scope>
    <source>
        <strain evidence="4">CCUG 30340</strain>
    </source>
</reference>
<dbReference type="RefSeq" id="WP_380019300.1">
    <property type="nucleotide sequence ID" value="NZ_JBHSHD010000004.1"/>
</dbReference>
<keyword evidence="2" id="KW-1133">Transmembrane helix</keyword>
<dbReference type="Proteomes" id="UP001595886">
    <property type="component" value="Unassembled WGS sequence"/>
</dbReference>
<comment type="caution">
    <text evidence="3">The sequence shown here is derived from an EMBL/GenBank/DDBJ whole genome shotgun (WGS) entry which is preliminary data.</text>
</comment>
<evidence type="ECO:0000313" key="3">
    <source>
        <dbReference type="EMBL" id="MFC4819522.1"/>
    </source>
</evidence>
<feature type="region of interest" description="Disordered" evidence="1">
    <location>
        <begin position="145"/>
        <end position="173"/>
    </location>
</feature>
<keyword evidence="2" id="KW-0812">Transmembrane</keyword>
<keyword evidence="2" id="KW-0472">Membrane</keyword>
<sequence length="242" mass="26325">MPSSRTQAQAPSLAEPGALRFRTDGLPWQRSLRWANPVRDRRRFLLGGLLALLVTVLELVGFGLGMKPYRQLPRRDTAIHVVLIEPEPPPPPPPPEPEPPEIVRRASRIAIEPPKVRTTPPPPRQAEPVEPNARIGSAGVQAPQLFNPDGSVRLGAGAPAVAPAEKPASPREAAKARWAEIEKRGNPIDCKKTRFAGAFSKDESLGDQVAGKYLKWIGLADHEAIAHRRQQRAEAGGCEPAQ</sequence>
<evidence type="ECO:0008006" key="5">
    <source>
        <dbReference type="Google" id="ProtNLM"/>
    </source>
</evidence>
<dbReference type="EMBL" id="JBHSHD010000004">
    <property type="protein sequence ID" value="MFC4819522.1"/>
    <property type="molecule type" value="Genomic_DNA"/>
</dbReference>
<evidence type="ECO:0000256" key="1">
    <source>
        <dbReference type="SAM" id="MobiDB-lite"/>
    </source>
</evidence>
<organism evidence="3 4">
    <name type="scientific">Dokdonella ginsengisoli</name>
    <dbReference type="NCBI Taxonomy" id="363846"/>
    <lineage>
        <taxon>Bacteria</taxon>
        <taxon>Pseudomonadati</taxon>
        <taxon>Pseudomonadota</taxon>
        <taxon>Gammaproteobacteria</taxon>
        <taxon>Lysobacterales</taxon>
        <taxon>Rhodanobacteraceae</taxon>
        <taxon>Dokdonella</taxon>
    </lineage>
</organism>
<gene>
    <name evidence="3" type="ORF">ACFO6Q_04260</name>
</gene>